<feature type="compositionally biased region" description="Basic and acidic residues" evidence="10">
    <location>
        <begin position="92"/>
        <end position="119"/>
    </location>
</feature>
<dbReference type="SUPFAM" id="SSF48150">
    <property type="entry name" value="DNA-glycosylase"/>
    <property type="match status" value="1"/>
</dbReference>
<evidence type="ECO:0000256" key="3">
    <source>
        <dbReference type="ARBA" id="ARBA00022723"/>
    </source>
</evidence>
<dbReference type="Proteomes" id="UP000515125">
    <property type="component" value="Unplaced"/>
</dbReference>
<keyword evidence="8" id="KW-0234">DNA repair</keyword>
<name>A0A6P6S1D1_9EIME</name>
<proteinExistence type="inferred from homology"/>
<dbReference type="CDD" id="cd00056">
    <property type="entry name" value="ENDO3c"/>
    <property type="match status" value="1"/>
</dbReference>
<dbReference type="GeneID" id="34617780"/>
<dbReference type="OrthoDB" id="10248838at2759"/>
<evidence type="ECO:0000256" key="2">
    <source>
        <dbReference type="ARBA" id="ARBA00008343"/>
    </source>
</evidence>
<dbReference type="RefSeq" id="XP_026193996.1">
    <property type="nucleotide sequence ID" value="XM_026338211.1"/>
</dbReference>
<dbReference type="Gene3D" id="1.10.1670.10">
    <property type="entry name" value="Helix-hairpin-Helix base-excision DNA repair enzymes (C-terminal)"/>
    <property type="match status" value="2"/>
</dbReference>
<evidence type="ECO:0000256" key="5">
    <source>
        <dbReference type="ARBA" id="ARBA00022801"/>
    </source>
</evidence>
<evidence type="ECO:0000256" key="8">
    <source>
        <dbReference type="ARBA" id="ARBA00023204"/>
    </source>
</evidence>
<keyword evidence="5" id="KW-0378">Hydrolase</keyword>
<feature type="domain" description="HhH-GPD" evidence="11">
    <location>
        <begin position="198"/>
        <end position="340"/>
    </location>
</feature>
<dbReference type="InterPro" id="IPR003265">
    <property type="entry name" value="HhH-GPD_domain"/>
</dbReference>
<dbReference type="GO" id="GO:0051536">
    <property type="term" value="F:iron-sulfur cluster binding"/>
    <property type="evidence" value="ECO:0007669"/>
    <property type="project" value="UniProtKB-KW"/>
</dbReference>
<organism evidence="12 13">
    <name type="scientific">Cyclospora cayetanensis</name>
    <dbReference type="NCBI Taxonomy" id="88456"/>
    <lineage>
        <taxon>Eukaryota</taxon>
        <taxon>Sar</taxon>
        <taxon>Alveolata</taxon>
        <taxon>Apicomplexa</taxon>
        <taxon>Conoidasida</taxon>
        <taxon>Coccidia</taxon>
        <taxon>Eucoccidiorida</taxon>
        <taxon>Eimeriorina</taxon>
        <taxon>Eimeriidae</taxon>
        <taxon>Cyclospora</taxon>
    </lineage>
</organism>
<keyword evidence="9" id="KW-0326">Glycosidase</keyword>
<evidence type="ECO:0000256" key="6">
    <source>
        <dbReference type="ARBA" id="ARBA00023004"/>
    </source>
</evidence>
<dbReference type="InterPro" id="IPR023170">
    <property type="entry name" value="HhH_base_excis_C"/>
</dbReference>
<evidence type="ECO:0000259" key="11">
    <source>
        <dbReference type="SMART" id="SM00478"/>
    </source>
</evidence>
<keyword evidence="12" id="KW-1185">Reference proteome</keyword>
<dbReference type="GO" id="GO:0032357">
    <property type="term" value="F:oxidized purine DNA binding"/>
    <property type="evidence" value="ECO:0007669"/>
    <property type="project" value="TreeGrafter"/>
</dbReference>
<evidence type="ECO:0000256" key="9">
    <source>
        <dbReference type="ARBA" id="ARBA00023295"/>
    </source>
</evidence>
<dbReference type="InterPro" id="IPR011257">
    <property type="entry name" value="DNA_glycosylase"/>
</dbReference>
<keyword evidence="7" id="KW-0411">Iron-sulfur</keyword>
<dbReference type="PANTHER" id="PTHR42944:SF1">
    <property type="entry name" value="ADENINE DNA GLYCOSYLASE"/>
    <property type="match status" value="1"/>
</dbReference>
<evidence type="ECO:0000313" key="13">
    <source>
        <dbReference type="RefSeq" id="XP_026193996.1"/>
    </source>
</evidence>
<dbReference type="Pfam" id="PF00730">
    <property type="entry name" value="HhH-GPD"/>
    <property type="match status" value="1"/>
</dbReference>
<dbReference type="GO" id="GO:0006284">
    <property type="term" value="P:base-excision repair"/>
    <property type="evidence" value="ECO:0007669"/>
    <property type="project" value="InterPro"/>
</dbReference>
<dbReference type="SMART" id="SM00478">
    <property type="entry name" value="ENDO3c"/>
    <property type="match status" value="1"/>
</dbReference>
<dbReference type="InterPro" id="IPR044298">
    <property type="entry name" value="MIG/MutY"/>
</dbReference>
<protein>
    <submittedName>
        <fullName evidence="13">Adenine DNA glycosylase</fullName>
    </submittedName>
</protein>
<evidence type="ECO:0000256" key="4">
    <source>
        <dbReference type="ARBA" id="ARBA00022763"/>
    </source>
</evidence>
<evidence type="ECO:0000256" key="1">
    <source>
        <dbReference type="ARBA" id="ARBA00001966"/>
    </source>
</evidence>
<evidence type="ECO:0000313" key="12">
    <source>
        <dbReference type="Proteomes" id="UP000515125"/>
    </source>
</evidence>
<feature type="compositionally biased region" description="Low complexity" evidence="10">
    <location>
        <begin position="1"/>
        <end position="13"/>
    </location>
</feature>
<dbReference type="PANTHER" id="PTHR42944">
    <property type="entry name" value="ADENINE DNA GLYCOSYLASE"/>
    <property type="match status" value="1"/>
</dbReference>
<dbReference type="GO" id="GO:0005634">
    <property type="term" value="C:nucleus"/>
    <property type="evidence" value="ECO:0007669"/>
    <property type="project" value="TreeGrafter"/>
</dbReference>
<feature type="region of interest" description="Disordered" evidence="10">
    <location>
        <begin position="1"/>
        <end position="135"/>
    </location>
</feature>
<keyword evidence="3" id="KW-0479">Metal-binding</keyword>
<evidence type="ECO:0000256" key="7">
    <source>
        <dbReference type="ARBA" id="ARBA00023014"/>
    </source>
</evidence>
<dbReference type="GO" id="GO:0000701">
    <property type="term" value="F:purine-specific mismatch base pair DNA N-glycosylase activity"/>
    <property type="evidence" value="ECO:0007669"/>
    <property type="project" value="TreeGrafter"/>
</dbReference>
<comment type="cofactor">
    <cofactor evidence="1">
        <name>[4Fe-4S] cluster</name>
        <dbReference type="ChEBI" id="CHEBI:49883"/>
    </cofactor>
</comment>
<dbReference type="GO" id="GO:0006298">
    <property type="term" value="P:mismatch repair"/>
    <property type="evidence" value="ECO:0007669"/>
    <property type="project" value="TreeGrafter"/>
</dbReference>
<gene>
    <name evidence="13" type="primary">LOC34617780</name>
</gene>
<keyword evidence="4" id="KW-0227">DNA damage</keyword>
<accession>A0A6P6S1D1</accession>
<dbReference type="Gene3D" id="1.10.340.30">
    <property type="entry name" value="Hypothetical protein, domain 2"/>
    <property type="match status" value="1"/>
</dbReference>
<evidence type="ECO:0000256" key="10">
    <source>
        <dbReference type="SAM" id="MobiDB-lite"/>
    </source>
</evidence>
<dbReference type="GO" id="GO:0034039">
    <property type="term" value="F:8-oxo-7,8-dihydroguanine DNA N-glycosylase activity"/>
    <property type="evidence" value="ECO:0007669"/>
    <property type="project" value="TreeGrafter"/>
</dbReference>
<comment type="similarity">
    <text evidence="2">Belongs to the Nth/MutY family.</text>
</comment>
<sequence length="415" mass="43567">MTATATTPEVPTPLSEGLAGETTSSERALPLSPPPAAGAAPQGSPRTPLGVSRRSRMSAGKSLQATKKQKKEDVPPLSSTSTCDACNRLHAQRRDSTLAGTSHDKEKSGDETEGQEKPRTAASLPAAADNESTPLEELASAASLLPTGLVQDAPKEAAVEKAGEAHPRPQRRCSDFIRGRAVVGPPRSAYGTWVSEVMLQQTQVHTAIRYWKTWMARWPSISSLAQASVDEIYQVWRGLGYYRRQRRAASRGSEIFAGESWGRGMPKRVAAAGAAVTTAGVPGIGSYTAGAIASLAFGIRAPAVDGNVTRVFCRVLGLAAPSDSQEPGVWNEAAIELGATICLPRSPACSACPGYHPTPLTEYGLVASLWRPSLTAHSQQATGAYTYSSGAAAVAIAAVDATHFCAPECSLHCKH</sequence>
<reference evidence="13" key="1">
    <citation type="submission" date="2025-08" db="UniProtKB">
        <authorList>
            <consortium name="RefSeq"/>
        </authorList>
    </citation>
    <scope>IDENTIFICATION</scope>
</reference>
<dbReference type="AlphaFoldDB" id="A0A6P6S1D1"/>
<dbReference type="GO" id="GO:0035485">
    <property type="term" value="F:adenine/guanine mispair binding"/>
    <property type="evidence" value="ECO:0007669"/>
    <property type="project" value="TreeGrafter"/>
</dbReference>
<keyword evidence="6" id="KW-0408">Iron</keyword>
<dbReference type="GO" id="GO:0046872">
    <property type="term" value="F:metal ion binding"/>
    <property type="evidence" value="ECO:0007669"/>
    <property type="project" value="UniProtKB-KW"/>
</dbReference>